<gene>
    <name evidence="4" type="ORF">DRP43_01215</name>
</gene>
<accession>A0A660SQ99</accession>
<dbReference type="InterPro" id="IPR000086">
    <property type="entry name" value="NUDIX_hydrolase_dom"/>
</dbReference>
<dbReference type="InterPro" id="IPR015797">
    <property type="entry name" value="NUDIX_hydrolase-like_dom_sf"/>
</dbReference>
<evidence type="ECO:0000313" key="5">
    <source>
        <dbReference type="Proteomes" id="UP000271125"/>
    </source>
</evidence>
<dbReference type="InterPro" id="IPR020476">
    <property type="entry name" value="Nudix_hydrolase"/>
</dbReference>
<dbReference type="Gene3D" id="3.90.79.10">
    <property type="entry name" value="Nucleoside Triphosphate Pyrophosphohydrolase"/>
    <property type="match status" value="1"/>
</dbReference>
<sequence>MTKHKYCPICRTKLKIKVFNNKERLTCPKCNYIYYKNPPPSVCAIVVNRGNILLIKRGIEPHLGKWAFPCGFIEYGETAEDACLRELKEETGLSGTIKSLYNVKSAEIDIYGHLIIIAYIVLVDDKKPIGGDDAIDAKYFSIDEAKQIIIPEQRNCLDDEKIAYE</sequence>
<feature type="domain" description="Nudix hydrolase" evidence="3">
    <location>
        <begin position="37"/>
        <end position="162"/>
    </location>
</feature>
<dbReference type="CDD" id="cd04673">
    <property type="entry name" value="NUDIX_ADPRase"/>
    <property type="match status" value="1"/>
</dbReference>
<dbReference type="PANTHER" id="PTHR43736:SF1">
    <property type="entry name" value="DIHYDRONEOPTERIN TRIPHOSPHATE DIPHOSPHATASE"/>
    <property type="match status" value="1"/>
</dbReference>
<evidence type="ECO:0000313" key="4">
    <source>
        <dbReference type="EMBL" id="RKX72236.1"/>
    </source>
</evidence>
<keyword evidence="1 2" id="KW-0378">Hydrolase</keyword>
<dbReference type="GO" id="GO:0016787">
    <property type="term" value="F:hydrolase activity"/>
    <property type="evidence" value="ECO:0007669"/>
    <property type="project" value="UniProtKB-KW"/>
</dbReference>
<evidence type="ECO:0000259" key="3">
    <source>
        <dbReference type="PROSITE" id="PS51462"/>
    </source>
</evidence>
<dbReference type="PRINTS" id="PR00502">
    <property type="entry name" value="NUDIXFAMILY"/>
</dbReference>
<proteinExistence type="inferred from homology"/>
<dbReference type="SUPFAM" id="SSF55811">
    <property type="entry name" value="Nudix"/>
    <property type="match status" value="1"/>
</dbReference>
<dbReference type="Pfam" id="PF00293">
    <property type="entry name" value="NUDIX"/>
    <property type="match status" value="1"/>
</dbReference>
<dbReference type="EMBL" id="QNBD01000037">
    <property type="protein sequence ID" value="RKX72236.1"/>
    <property type="molecule type" value="Genomic_DNA"/>
</dbReference>
<name>A0A660SQ99_UNCT6</name>
<comment type="similarity">
    <text evidence="2">Belongs to the Nudix hydrolase family.</text>
</comment>
<dbReference type="PANTHER" id="PTHR43736">
    <property type="entry name" value="ADP-RIBOSE PYROPHOSPHATASE"/>
    <property type="match status" value="1"/>
</dbReference>
<dbReference type="AlphaFoldDB" id="A0A660SQ99"/>
<dbReference type="PROSITE" id="PS00893">
    <property type="entry name" value="NUDIX_BOX"/>
    <property type="match status" value="1"/>
</dbReference>
<evidence type="ECO:0000256" key="1">
    <source>
        <dbReference type="ARBA" id="ARBA00022801"/>
    </source>
</evidence>
<dbReference type="Proteomes" id="UP000271125">
    <property type="component" value="Unassembled WGS sequence"/>
</dbReference>
<evidence type="ECO:0000256" key="2">
    <source>
        <dbReference type="RuleBase" id="RU003476"/>
    </source>
</evidence>
<comment type="caution">
    <text evidence="4">The sequence shown here is derived from an EMBL/GenBank/DDBJ whole genome shotgun (WGS) entry which is preliminary data.</text>
</comment>
<dbReference type="PROSITE" id="PS51462">
    <property type="entry name" value="NUDIX"/>
    <property type="match status" value="1"/>
</dbReference>
<reference evidence="4 5" key="1">
    <citation type="submission" date="2018-06" db="EMBL/GenBank/DDBJ databases">
        <title>Extensive metabolic versatility and redundancy in microbially diverse, dynamic hydrothermal sediments.</title>
        <authorList>
            <person name="Dombrowski N."/>
            <person name="Teske A."/>
            <person name="Baker B.J."/>
        </authorList>
    </citation>
    <scope>NUCLEOTIDE SEQUENCE [LARGE SCALE GENOMIC DNA]</scope>
    <source>
        <strain evidence="4">B10_G13</strain>
    </source>
</reference>
<organism evidence="4 5">
    <name type="scientific">candidate division TA06 bacterium</name>
    <dbReference type="NCBI Taxonomy" id="2250710"/>
    <lineage>
        <taxon>Bacteria</taxon>
        <taxon>Bacteria division TA06</taxon>
    </lineage>
</organism>
<dbReference type="InterPro" id="IPR020084">
    <property type="entry name" value="NUDIX_hydrolase_CS"/>
</dbReference>
<protein>
    <recommendedName>
        <fullName evidence="3">Nudix hydrolase domain-containing protein</fullName>
    </recommendedName>
</protein>